<dbReference type="InterPro" id="IPR043129">
    <property type="entry name" value="ATPase_NBD"/>
</dbReference>
<proteinExistence type="inferred from homology"/>
<reference evidence="5" key="1">
    <citation type="submission" date="2022-11" db="UniProtKB">
        <authorList>
            <consortium name="WormBaseParasite"/>
        </authorList>
    </citation>
    <scope>IDENTIFICATION</scope>
</reference>
<dbReference type="GO" id="GO:0140662">
    <property type="term" value="F:ATP-dependent protein folding chaperone"/>
    <property type="evidence" value="ECO:0007669"/>
    <property type="project" value="InterPro"/>
</dbReference>
<dbReference type="SUPFAM" id="SSF53067">
    <property type="entry name" value="Actin-like ATPase domain"/>
    <property type="match status" value="1"/>
</dbReference>
<dbReference type="PANTHER" id="PTHR19375">
    <property type="entry name" value="HEAT SHOCK PROTEIN 70KDA"/>
    <property type="match status" value="1"/>
</dbReference>
<comment type="similarity">
    <text evidence="1">Belongs to the heat shock protein 70 family.</text>
</comment>
<evidence type="ECO:0000313" key="4">
    <source>
        <dbReference type="Proteomes" id="UP000887577"/>
    </source>
</evidence>
<keyword evidence="2" id="KW-0547">Nucleotide-binding</keyword>
<name>A0A914YWJ7_9BILA</name>
<dbReference type="GO" id="GO:0005524">
    <property type="term" value="F:ATP binding"/>
    <property type="evidence" value="ECO:0007669"/>
    <property type="project" value="UniProtKB-KW"/>
</dbReference>
<dbReference type="Proteomes" id="UP000887577">
    <property type="component" value="Unplaced"/>
</dbReference>
<accession>A0A914YWJ7</accession>
<dbReference type="Pfam" id="PF00012">
    <property type="entry name" value="HSP70"/>
    <property type="match status" value="1"/>
</dbReference>
<dbReference type="Gene3D" id="3.30.420.40">
    <property type="match status" value="2"/>
</dbReference>
<organism evidence="4 5">
    <name type="scientific">Panagrolaimus superbus</name>
    <dbReference type="NCBI Taxonomy" id="310955"/>
    <lineage>
        <taxon>Eukaryota</taxon>
        <taxon>Metazoa</taxon>
        <taxon>Ecdysozoa</taxon>
        <taxon>Nematoda</taxon>
        <taxon>Chromadorea</taxon>
        <taxon>Rhabditida</taxon>
        <taxon>Tylenchina</taxon>
        <taxon>Panagrolaimomorpha</taxon>
        <taxon>Panagrolaimoidea</taxon>
        <taxon>Panagrolaimidae</taxon>
        <taxon>Panagrolaimus</taxon>
    </lineage>
</organism>
<dbReference type="Gene3D" id="3.90.640.10">
    <property type="entry name" value="Actin, Chain A, domain 4"/>
    <property type="match status" value="1"/>
</dbReference>
<dbReference type="WBParaSite" id="PSU_v2.g4925.t1">
    <property type="protein sequence ID" value="PSU_v2.g4925.t1"/>
    <property type="gene ID" value="PSU_v2.g4925"/>
</dbReference>
<evidence type="ECO:0000256" key="1">
    <source>
        <dbReference type="ARBA" id="ARBA00007381"/>
    </source>
</evidence>
<dbReference type="PRINTS" id="PR00301">
    <property type="entry name" value="HEATSHOCK70"/>
</dbReference>
<dbReference type="InterPro" id="IPR013126">
    <property type="entry name" value="Hsp_70_fam"/>
</dbReference>
<keyword evidence="4" id="KW-1185">Reference proteome</keyword>
<evidence type="ECO:0000256" key="2">
    <source>
        <dbReference type="ARBA" id="ARBA00022741"/>
    </source>
</evidence>
<evidence type="ECO:0000256" key="3">
    <source>
        <dbReference type="ARBA" id="ARBA00022840"/>
    </source>
</evidence>
<keyword evidence="3" id="KW-0067">ATP-binding</keyword>
<evidence type="ECO:0000313" key="5">
    <source>
        <dbReference type="WBParaSite" id="PSU_v2.g4925.t1"/>
    </source>
</evidence>
<sequence length="130" mass="14672">MLECQVIKHNLTVRDHDRLDVDDFISRIDGSINITRKQFEGMAEKLLNLIKNAITDVTNKSGYNTTQIDKVLQVGGGSRMPMIKNLLKDIFPNAEHLCEEHPDEVVAIGAAHYASYLKSETIKENRCSVM</sequence>
<dbReference type="AlphaFoldDB" id="A0A914YWJ7"/>
<protein>
    <submittedName>
        <fullName evidence="5">Heat shock protein 70</fullName>
    </submittedName>
</protein>